<organism evidence="1 2">
    <name type="scientific">Stieleria marina</name>
    <dbReference type="NCBI Taxonomy" id="1930275"/>
    <lineage>
        <taxon>Bacteria</taxon>
        <taxon>Pseudomonadati</taxon>
        <taxon>Planctomycetota</taxon>
        <taxon>Planctomycetia</taxon>
        <taxon>Pirellulales</taxon>
        <taxon>Pirellulaceae</taxon>
        <taxon>Stieleria</taxon>
    </lineage>
</organism>
<keyword evidence="2" id="KW-1185">Reference proteome</keyword>
<protein>
    <submittedName>
        <fullName evidence="1">Uncharacterized protein</fullName>
    </submittedName>
</protein>
<evidence type="ECO:0000313" key="1">
    <source>
        <dbReference type="EMBL" id="QDT11764.1"/>
    </source>
</evidence>
<name>A0A517NXC0_9BACT</name>
<proteinExistence type="predicted"/>
<evidence type="ECO:0000313" key="2">
    <source>
        <dbReference type="Proteomes" id="UP000319817"/>
    </source>
</evidence>
<reference evidence="1 2" key="1">
    <citation type="submission" date="2019-02" db="EMBL/GenBank/DDBJ databases">
        <title>Deep-cultivation of Planctomycetes and their phenomic and genomic characterization uncovers novel biology.</title>
        <authorList>
            <person name="Wiegand S."/>
            <person name="Jogler M."/>
            <person name="Boedeker C."/>
            <person name="Pinto D."/>
            <person name="Vollmers J."/>
            <person name="Rivas-Marin E."/>
            <person name="Kohn T."/>
            <person name="Peeters S.H."/>
            <person name="Heuer A."/>
            <person name="Rast P."/>
            <person name="Oberbeckmann S."/>
            <person name="Bunk B."/>
            <person name="Jeske O."/>
            <person name="Meyerdierks A."/>
            <person name="Storesund J.E."/>
            <person name="Kallscheuer N."/>
            <person name="Luecker S."/>
            <person name="Lage O.M."/>
            <person name="Pohl T."/>
            <person name="Merkel B.J."/>
            <person name="Hornburger P."/>
            <person name="Mueller R.-W."/>
            <person name="Bruemmer F."/>
            <person name="Labrenz M."/>
            <person name="Spormann A.M."/>
            <person name="Op den Camp H."/>
            <person name="Overmann J."/>
            <person name="Amann R."/>
            <person name="Jetten M.S.M."/>
            <person name="Mascher T."/>
            <person name="Medema M.H."/>
            <person name="Devos D.P."/>
            <person name="Kaster A.-K."/>
            <person name="Ovreas L."/>
            <person name="Rohde M."/>
            <person name="Galperin M.Y."/>
            <person name="Jogler C."/>
        </authorList>
    </citation>
    <scope>NUCLEOTIDE SEQUENCE [LARGE SCALE GENOMIC DNA]</scope>
    <source>
        <strain evidence="1 2">K23_9</strain>
    </source>
</reference>
<dbReference type="Proteomes" id="UP000319817">
    <property type="component" value="Chromosome"/>
</dbReference>
<dbReference type="AlphaFoldDB" id="A0A517NXC0"/>
<gene>
    <name evidence="1" type="ORF">K239x_37640</name>
</gene>
<accession>A0A517NXC0</accession>
<sequence>MTNESADGMKLYKTRPLTGAQTELQLALPGRFDAFAMPAPLP</sequence>
<dbReference type="EMBL" id="CP036526">
    <property type="protein sequence ID" value="QDT11764.1"/>
    <property type="molecule type" value="Genomic_DNA"/>
</dbReference>